<name>A0A9W6X0P0_9STRA</name>
<dbReference type="InterPro" id="IPR004136">
    <property type="entry name" value="NMO"/>
</dbReference>
<proteinExistence type="inferred from homology"/>
<evidence type="ECO:0000313" key="8">
    <source>
        <dbReference type="EMBL" id="GMF25741.1"/>
    </source>
</evidence>
<dbReference type="GO" id="GO:0000166">
    <property type="term" value="F:nucleotide binding"/>
    <property type="evidence" value="ECO:0007669"/>
    <property type="project" value="UniProtKB-KW"/>
</dbReference>
<dbReference type="OrthoDB" id="10265891at2759"/>
<evidence type="ECO:0000256" key="7">
    <source>
        <dbReference type="ARBA" id="ARBA00023033"/>
    </source>
</evidence>
<comment type="similarity">
    <text evidence="2">Belongs to the nitronate monooxygenase family. NMO class I subfamily.</text>
</comment>
<evidence type="ECO:0000256" key="4">
    <source>
        <dbReference type="ARBA" id="ARBA00022643"/>
    </source>
</evidence>
<organism evidence="8 9">
    <name type="scientific">Phytophthora lilii</name>
    <dbReference type="NCBI Taxonomy" id="2077276"/>
    <lineage>
        <taxon>Eukaryota</taxon>
        <taxon>Sar</taxon>
        <taxon>Stramenopiles</taxon>
        <taxon>Oomycota</taxon>
        <taxon>Peronosporomycetes</taxon>
        <taxon>Peronosporales</taxon>
        <taxon>Peronosporaceae</taxon>
        <taxon>Phytophthora</taxon>
    </lineage>
</organism>
<dbReference type="EMBL" id="BSXW01000568">
    <property type="protein sequence ID" value="GMF25741.1"/>
    <property type="molecule type" value="Genomic_DNA"/>
</dbReference>
<evidence type="ECO:0000256" key="6">
    <source>
        <dbReference type="ARBA" id="ARBA00023002"/>
    </source>
</evidence>
<dbReference type="Gene3D" id="3.20.20.70">
    <property type="entry name" value="Aldolase class I"/>
    <property type="match status" value="1"/>
</dbReference>
<keyword evidence="7" id="KW-0503">Monooxygenase</keyword>
<dbReference type="FunFam" id="3.20.20.70:FF:000154">
    <property type="entry name" value="Probable nitronate monooxygenase"/>
    <property type="match status" value="1"/>
</dbReference>
<keyword evidence="4" id="KW-0288">FMN</keyword>
<evidence type="ECO:0000256" key="1">
    <source>
        <dbReference type="ARBA" id="ARBA00001917"/>
    </source>
</evidence>
<evidence type="ECO:0000256" key="5">
    <source>
        <dbReference type="ARBA" id="ARBA00022741"/>
    </source>
</evidence>
<dbReference type="Proteomes" id="UP001165083">
    <property type="component" value="Unassembled WGS sequence"/>
</dbReference>
<dbReference type="PANTHER" id="PTHR42747">
    <property type="entry name" value="NITRONATE MONOOXYGENASE-RELATED"/>
    <property type="match status" value="1"/>
</dbReference>
<keyword evidence="5" id="KW-0547">Nucleotide-binding</keyword>
<evidence type="ECO:0000256" key="3">
    <source>
        <dbReference type="ARBA" id="ARBA00022630"/>
    </source>
</evidence>
<reference evidence="8" key="1">
    <citation type="submission" date="2023-04" db="EMBL/GenBank/DDBJ databases">
        <title>Phytophthora lilii NBRC 32176.</title>
        <authorList>
            <person name="Ichikawa N."/>
            <person name="Sato H."/>
            <person name="Tonouchi N."/>
        </authorList>
    </citation>
    <scope>NUCLEOTIDE SEQUENCE</scope>
    <source>
        <strain evidence="8">NBRC 32176</strain>
    </source>
</reference>
<dbReference type="PANTHER" id="PTHR42747:SF3">
    <property type="entry name" value="NITRONATE MONOOXYGENASE-RELATED"/>
    <property type="match status" value="1"/>
</dbReference>
<dbReference type="Pfam" id="PF03060">
    <property type="entry name" value="NMO"/>
    <property type="match status" value="1"/>
</dbReference>
<dbReference type="GO" id="GO:0018580">
    <property type="term" value="F:nitronate monooxygenase activity"/>
    <property type="evidence" value="ECO:0007669"/>
    <property type="project" value="InterPro"/>
</dbReference>
<evidence type="ECO:0000313" key="9">
    <source>
        <dbReference type="Proteomes" id="UP001165083"/>
    </source>
</evidence>
<keyword evidence="6" id="KW-0560">Oxidoreductase</keyword>
<dbReference type="SUPFAM" id="SSF51412">
    <property type="entry name" value="Inosine monophosphate dehydrogenase (IMPDH)"/>
    <property type="match status" value="1"/>
</dbReference>
<keyword evidence="9" id="KW-1185">Reference proteome</keyword>
<sequence length="451" mass="48062">MTGLPRCRGQRPPPLTMTVCWSKELQRIKNSGRQREAACVKVTHQAQGSADTAGTRTSPFAGGMAWRDRRLIQRLKLRVPLLQAPMAGTQTSELAVAVARGGGLGAIPCALLSPDAVREHVQRFRAATQHSASINLNFFCHTLPPANPTADKQWQDLLAPYYREYGVDEAKLTEKGALRMPFDETSIELVQELKPEVVSFHFGLPAPHMLQGVKDTGAIVFSTATTVREAVWLEEHGCDAVIAQGIEAGGHRGVFLPREGASCDGVQYRNSSIDFPRQTGTMSLVPQIVDAVGIPVIATGGIGDARGVLAASCLGAAAVQMGTVFLLADEVKTSALHRKMLKLAAAASGDEAVETAITNILSGRPARGFVTRVMRELGPISAAAPEFPTAGAPLAALKKAAEAEGDTAFSSLWSGQSPAFAQEKSGEFIVRTIIDELDKLIANTNNRHSSL</sequence>
<gene>
    <name evidence="8" type="ORF">Plil01_001065200</name>
</gene>
<evidence type="ECO:0000256" key="2">
    <source>
        <dbReference type="ARBA" id="ARBA00009881"/>
    </source>
</evidence>
<dbReference type="CDD" id="cd04730">
    <property type="entry name" value="NPD_like"/>
    <property type="match status" value="1"/>
</dbReference>
<dbReference type="InterPro" id="IPR013785">
    <property type="entry name" value="Aldolase_TIM"/>
</dbReference>
<comment type="cofactor">
    <cofactor evidence="1">
        <name>FMN</name>
        <dbReference type="ChEBI" id="CHEBI:58210"/>
    </cofactor>
</comment>
<accession>A0A9W6X0P0</accession>
<comment type="caution">
    <text evidence="8">The sequence shown here is derived from an EMBL/GenBank/DDBJ whole genome shotgun (WGS) entry which is preliminary data.</text>
</comment>
<keyword evidence="3" id="KW-0285">Flavoprotein</keyword>
<dbReference type="AlphaFoldDB" id="A0A9W6X0P0"/>
<protein>
    <submittedName>
        <fullName evidence="8">Unnamed protein product</fullName>
    </submittedName>
</protein>